<organism evidence="2 3">
    <name type="scientific">Chenopodium quinoa</name>
    <name type="common">Quinoa</name>
    <dbReference type="NCBI Taxonomy" id="63459"/>
    <lineage>
        <taxon>Eukaryota</taxon>
        <taxon>Viridiplantae</taxon>
        <taxon>Streptophyta</taxon>
        <taxon>Embryophyta</taxon>
        <taxon>Tracheophyta</taxon>
        <taxon>Spermatophyta</taxon>
        <taxon>Magnoliopsida</taxon>
        <taxon>eudicotyledons</taxon>
        <taxon>Gunneridae</taxon>
        <taxon>Pentapetalae</taxon>
        <taxon>Caryophyllales</taxon>
        <taxon>Chenopodiaceae</taxon>
        <taxon>Chenopodioideae</taxon>
        <taxon>Atripliceae</taxon>
        <taxon>Chenopodium</taxon>
    </lineage>
</organism>
<accession>A0A803LAH4</accession>
<dbReference type="PROSITE" id="PS50181">
    <property type="entry name" value="FBOX"/>
    <property type="match status" value="1"/>
</dbReference>
<dbReference type="InterPro" id="IPR001810">
    <property type="entry name" value="F-box_dom"/>
</dbReference>
<keyword evidence="3" id="KW-1185">Reference proteome</keyword>
<dbReference type="Gramene" id="AUR62008863-RA">
    <property type="protein sequence ID" value="AUR62008863-RA:cds"/>
    <property type="gene ID" value="AUR62008863"/>
</dbReference>
<protein>
    <recommendedName>
        <fullName evidence="1">F-box domain-containing protein</fullName>
    </recommendedName>
</protein>
<dbReference type="AlphaFoldDB" id="A0A803LAH4"/>
<name>A0A803LAH4_CHEQI</name>
<evidence type="ECO:0000313" key="3">
    <source>
        <dbReference type="Proteomes" id="UP000596660"/>
    </source>
</evidence>
<evidence type="ECO:0000259" key="1">
    <source>
        <dbReference type="PROSITE" id="PS50181"/>
    </source>
</evidence>
<dbReference type="Pfam" id="PF00646">
    <property type="entry name" value="F-box"/>
    <property type="match status" value="1"/>
</dbReference>
<dbReference type="SUPFAM" id="SSF81383">
    <property type="entry name" value="F-box domain"/>
    <property type="match status" value="1"/>
</dbReference>
<reference evidence="2" key="2">
    <citation type="submission" date="2021-03" db="UniProtKB">
        <authorList>
            <consortium name="EnsemblPlants"/>
        </authorList>
    </citation>
    <scope>IDENTIFICATION</scope>
</reference>
<reference evidence="2" key="1">
    <citation type="journal article" date="2017" name="Nature">
        <title>The genome of Chenopodium quinoa.</title>
        <authorList>
            <person name="Jarvis D.E."/>
            <person name="Ho Y.S."/>
            <person name="Lightfoot D.J."/>
            <person name="Schmoeckel S.M."/>
            <person name="Li B."/>
            <person name="Borm T.J.A."/>
            <person name="Ohyanagi H."/>
            <person name="Mineta K."/>
            <person name="Michell C.T."/>
            <person name="Saber N."/>
            <person name="Kharbatia N.M."/>
            <person name="Rupper R.R."/>
            <person name="Sharp A.R."/>
            <person name="Dally N."/>
            <person name="Boughton B.A."/>
            <person name="Woo Y.H."/>
            <person name="Gao G."/>
            <person name="Schijlen E.G.W.M."/>
            <person name="Guo X."/>
            <person name="Momin A.A."/>
            <person name="Negrao S."/>
            <person name="Al-Babili S."/>
            <person name="Gehring C."/>
            <person name="Roessner U."/>
            <person name="Jung C."/>
            <person name="Murphy K."/>
            <person name="Arold S.T."/>
            <person name="Gojobori T."/>
            <person name="van der Linden C.G."/>
            <person name="van Loo E.N."/>
            <person name="Jellen E.N."/>
            <person name="Maughan P.J."/>
            <person name="Tester M."/>
        </authorList>
    </citation>
    <scope>NUCLEOTIDE SEQUENCE [LARGE SCALE GENOMIC DNA]</scope>
    <source>
        <strain evidence="2">cv. PI 614886</strain>
    </source>
</reference>
<evidence type="ECO:0000313" key="2">
    <source>
        <dbReference type="EnsemblPlants" id="AUR62008863-RA:cds"/>
    </source>
</evidence>
<dbReference type="PANTHER" id="PTHR31293:SF12">
    <property type="entry name" value="RNI-LIKE SUPERFAMILY PROTEIN"/>
    <property type="match status" value="1"/>
</dbReference>
<sequence>MSRSIWQSVGAAALQPSFFSGTLEQWHNNNLDPGHVQTMAEIDRISSLPDDLLSEIVFRLSVKEAATTCVLSKRWRDVFALITRLDIDDLRRDTLDKHNRFIDNALRSQQQIGLELLRTNWVQM</sequence>
<dbReference type="EnsemblPlants" id="AUR62008863-RA">
    <property type="protein sequence ID" value="AUR62008863-RA:cds"/>
    <property type="gene ID" value="AUR62008863"/>
</dbReference>
<dbReference type="Gene3D" id="1.20.1280.50">
    <property type="match status" value="1"/>
</dbReference>
<dbReference type="PANTHER" id="PTHR31293">
    <property type="entry name" value="RNI-LIKE SUPERFAMILY PROTEIN"/>
    <property type="match status" value="1"/>
</dbReference>
<proteinExistence type="predicted"/>
<feature type="domain" description="F-box" evidence="1">
    <location>
        <begin position="42"/>
        <end position="94"/>
    </location>
</feature>
<dbReference type="Proteomes" id="UP000596660">
    <property type="component" value="Unplaced"/>
</dbReference>
<dbReference type="InterPro" id="IPR055294">
    <property type="entry name" value="FBL60-like"/>
</dbReference>
<dbReference type="InterPro" id="IPR036047">
    <property type="entry name" value="F-box-like_dom_sf"/>
</dbReference>